<dbReference type="PANTHER" id="PTHR45790:SF1">
    <property type="entry name" value="SIROHEME SYNTHASE"/>
    <property type="match status" value="1"/>
</dbReference>
<dbReference type="PROSITE" id="PS00840">
    <property type="entry name" value="SUMT_2"/>
    <property type="match status" value="1"/>
</dbReference>
<accession>A0A318JPZ7</accession>
<evidence type="ECO:0000256" key="5">
    <source>
        <dbReference type="ARBA" id="ARBA00022679"/>
    </source>
</evidence>
<evidence type="ECO:0000256" key="4">
    <source>
        <dbReference type="ARBA" id="ARBA00022603"/>
    </source>
</evidence>
<evidence type="ECO:0000256" key="10">
    <source>
        <dbReference type="RuleBase" id="RU003960"/>
    </source>
</evidence>
<dbReference type="OrthoDB" id="9815856at2"/>
<comment type="pathway">
    <text evidence="9">Cofactor biosynthesis; adenosylcobalamin biosynthesis; precorrin-2 from uroporphyrinogen III: step 1/1.</text>
</comment>
<comment type="caution">
    <text evidence="12">The sequence shown here is derived from an EMBL/GenBank/DDBJ whole genome shotgun (WGS) entry which is preliminary data.</text>
</comment>
<dbReference type="AlphaFoldDB" id="A0A318JPZ7"/>
<dbReference type="SUPFAM" id="SSF53790">
    <property type="entry name" value="Tetrapyrrole methylase"/>
    <property type="match status" value="1"/>
</dbReference>
<dbReference type="Pfam" id="PF00590">
    <property type="entry name" value="TP_methylase"/>
    <property type="match status" value="1"/>
</dbReference>
<dbReference type="GO" id="GO:0032259">
    <property type="term" value="P:methylation"/>
    <property type="evidence" value="ECO:0007669"/>
    <property type="project" value="UniProtKB-KW"/>
</dbReference>
<dbReference type="EMBL" id="QJKC01000002">
    <property type="protein sequence ID" value="PXX50499.1"/>
    <property type="molecule type" value="Genomic_DNA"/>
</dbReference>
<dbReference type="InterPro" id="IPR003043">
    <property type="entry name" value="Uropor_MeTrfase_CS"/>
</dbReference>
<dbReference type="InterPro" id="IPR000878">
    <property type="entry name" value="4pyrrol_Mease"/>
</dbReference>
<dbReference type="Gene3D" id="3.30.950.10">
    <property type="entry name" value="Methyltransferase, Cobalt-precorrin-4 Transmethylase, Domain 2"/>
    <property type="match status" value="1"/>
</dbReference>
<dbReference type="Proteomes" id="UP000248395">
    <property type="component" value="Unassembled WGS sequence"/>
</dbReference>
<dbReference type="InterPro" id="IPR035996">
    <property type="entry name" value="4pyrrol_Methylase_sf"/>
</dbReference>
<dbReference type="PANTHER" id="PTHR45790">
    <property type="entry name" value="SIROHEME SYNTHASE-RELATED"/>
    <property type="match status" value="1"/>
</dbReference>
<keyword evidence="5 10" id="KW-0808">Transferase</keyword>
<evidence type="ECO:0000256" key="1">
    <source>
        <dbReference type="ARBA" id="ARBA00005879"/>
    </source>
</evidence>
<keyword evidence="3" id="KW-0169">Cobalamin biosynthesis</keyword>
<evidence type="ECO:0000256" key="3">
    <source>
        <dbReference type="ARBA" id="ARBA00022573"/>
    </source>
</evidence>
<reference evidence="12 13" key="1">
    <citation type="submission" date="2018-05" db="EMBL/GenBank/DDBJ databases">
        <title>Genomic Encyclopedia of Type Strains, Phase IV (KMG-IV): sequencing the most valuable type-strain genomes for metagenomic binning, comparative biology and taxonomic classification.</title>
        <authorList>
            <person name="Goeker M."/>
        </authorList>
    </citation>
    <scope>NUCLEOTIDE SEQUENCE [LARGE SCALE GENOMIC DNA]</scope>
    <source>
        <strain evidence="12 13">DSM 25134</strain>
    </source>
</reference>
<keyword evidence="13" id="KW-1185">Reference proteome</keyword>
<gene>
    <name evidence="12" type="ORF">DFR38_102148</name>
</gene>
<dbReference type="GO" id="GO:0009236">
    <property type="term" value="P:cobalamin biosynthetic process"/>
    <property type="evidence" value="ECO:0007669"/>
    <property type="project" value="UniProtKB-KW"/>
</dbReference>
<dbReference type="NCBIfam" id="TIGR01469">
    <property type="entry name" value="cobA_cysG_Cterm"/>
    <property type="match status" value="1"/>
</dbReference>
<keyword evidence="7" id="KW-0627">Porphyrin biosynthesis</keyword>
<dbReference type="InterPro" id="IPR014776">
    <property type="entry name" value="4pyrrole_Mease_sub2"/>
</dbReference>
<dbReference type="InterPro" id="IPR006366">
    <property type="entry name" value="CobA/CysG_C"/>
</dbReference>
<dbReference type="GO" id="GO:0004851">
    <property type="term" value="F:uroporphyrin-III C-methyltransferase activity"/>
    <property type="evidence" value="ECO:0007669"/>
    <property type="project" value="UniProtKB-EC"/>
</dbReference>
<protein>
    <recommendedName>
        <fullName evidence="2">uroporphyrinogen-III C-methyltransferase</fullName>
        <ecNumber evidence="2">2.1.1.107</ecNumber>
    </recommendedName>
</protein>
<comment type="similarity">
    <text evidence="1 10">Belongs to the precorrin methyltransferase family.</text>
</comment>
<evidence type="ECO:0000256" key="8">
    <source>
        <dbReference type="ARBA" id="ARBA00025705"/>
    </source>
</evidence>
<proteinExistence type="inferred from homology"/>
<dbReference type="GO" id="GO:0019354">
    <property type="term" value="P:siroheme biosynthetic process"/>
    <property type="evidence" value="ECO:0007669"/>
    <property type="project" value="UniProtKB-UniPathway"/>
</dbReference>
<dbReference type="FunFam" id="3.30.950.10:FF:000001">
    <property type="entry name" value="Siroheme synthase"/>
    <property type="match status" value="1"/>
</dbReference>
<evidence type="ECO:0000259" key="11">
    <source>
        <dbReference type="Pfam" id="PF00590"/>
    </source>
</evidence>
<dbReference type="InterPro" id="IPR050161">
    <property type="entry name" value="Siro_Cobalamin_biosynth"/>
</dbReference>
<dbReference type="PROSITE" id="PS00839">
    <property type="entry name" value="SUMT_1"/>
    <property type="match status" value="1"/>
</dbReference>
<dbReference type="RefSeq" id="WP_110312943.1">
    <property type="nucleotide sequence ID" value="NZ_QJKC01000002.1"/>
</dbReference>
<dbReference type="Gene3D" id="3.40.1010.10">
    <property type="entry name" value="Cobalt-precorrin-4 Transmethylase, Domain 1"/>
    <property type="match status" value="1"/>
</dbReference>
<name>A0A318JPZ7_9NEIS</name>
<keyword evidence="6" id="KW-0949">S-adenosyl-L-methionine</keyword>
<dbReference type="FunFam" id="3.40.1010.10:FF:000001">
    <property type="entry name" value="Siroheme synthase"/>
    <property type="match status" value="1"/>
</dbReference>
<evidence type="ECO:0000313" key="13">
    <source>
        <dbReference type="Proteomes" id="UP000248395"/>
    </source>
</evidence>
<evidence type="ECO:0000256" key="7">
    <source>
        <dbReference type="ARBA" id="ARBA00023244"/>
    </source>
</evidence>
<organism evidence="12 13">
    <name type="scientific">Aquitalea magnusonii</name>
    <dbReference type="NCBI Taxonomy" id="332411"/>
    <lineage>
        <taxon>Bacteria</taxon>
        <taxon>Pseudomonadati</taxon>
        <taxon>Pseudomonadota</taxon>
        <taxon>Betaproteobacteria</taxon>
        <taxon>Neisseriales</taxon>
        <taxon>Chromobacteriaceae</taxon>
        <taxon>Aquitalea</taxon>
    </lineage>
</organism>
<evidence type="ECO:0000313" key="12">
    <source>
        <dbReference type="EMBL" id="PXX50499.1"/>
    </source>
</evidence>
<dbReference type="CDD" id="cd11642">
    <property type="entry name" value="SUMT"/>
    <property type="match status" value="1"/>
</dbReference>
<sequence length="279" mass="28945">MNSPYQALHTPLVPPEKPVIPGAEFRPGSVALVGAGPGAADLLTLRALQRLQQADVVLYDHLLDSSILALAPATAARLCVGKRASRHTLLQADINQLLVSLARQGQRVVRLKGGDPLLFGRGGEEMEALAAAGIPCEVVPGISAALGAAASAGLPLTHRDYAQGCSLVTGHRRQGQQTLDWTRHCTPEQTIVVYMGLGEAASIASQLLAHGRAADTPVAVVEHACSARQRCLCGSLQTLATLIEQEGITAPALLVIGQIVTLHQKLQAAMAGQAAAASS</sequence>
<feature type="domain" description="Tetrapyrrole methylase" evidence="11">
    <location>
        <begin position="30"/>
        <end position="239"/>
    </location>
</feature>
<dbReference type="UniPathway" id="UPA00262">
    <property type="reaction ID" value="UER00211"/>
</dbReference>
<dbReference type="EC" id="2.1.1.107" evidence="2"/>
<dbReference type="InterPro" id="IPR014777">
    <property type="entry name" value="4pyrrole_Mease_sub1"/>
</dbReference>
<evidence type="ECO:0000256" key="6">
    <source>
        <dbReference type="ARBA" id="ARBA00022691"/>
    </source>
</evidence>
<evidence type="ECO:0000256" key="2">
    <source>
        <dbReference type="ARBA" id="ARBA00012162"/>
    </source>
</evidence>
<keyword evidence="4 10" id="KW-0489">Methyltransferase</keyword>
<dbReference type="NCBIfam" id="NF004790">
    <property type="entry name" value="PRK06136.1"/>
    <property type="match status" value="1"/>
</dbReference>
<comment type="pathway">
    <text evidence="8">Porphyrin-containing compound metabolism; siroheme biosynthesis; precorrin-2 from uroporphyrinogen III: step 1/1.</text>
</comment>
<evidence type="ECO:0000256" key="9">
    <source>
        <dbReference type="ARBA" id="ARBA00060548"/>
    </source>
</evidence>